<feature type="region of interest" description="Disordered" evidence="1">
    <location>
        <begin position="1"/>
        <end position="21"/>
    </location>
</feature>
<name>C1A0A7_RHOE4</name>
<dbReference type="InterPro" id="IPR015330">
    <property type="entry name" value="DNA_primase/pol_bifunc_N"/>
</dbReference>
<dbReference type="CDD" id="cd04859">
    <property type="entry name" value="Prim_Pol"/>
    <property type="match status" value="1"/>
</dbReference>
<dbReference type="eggNOG" id="COG5519">
    <property type="taxonomic scope" value="Bacteria"/>
</dbReference>
<reference evidence="4" key="1">
    <citation type="submission" date="2005-03" db="EMBL/GenBank/DDBJ databases">
        <title>Comparison of the complete genome sequences of Rhodococcus erythropolis PR4 and Rhodococcus opacus B4.</title>
        <authorList>
            <person name="Takarada H."/>
            <person name="Sekine M."/>
            <person name="Hosoyama A."/>
            <person name="Yamada R."/>
            <person name="Fujisawa T."/>
            <person name="Omata S."/>
            <person name="Shimizu A."/>
            <person name="Tsukatani N."/>
            <person name="Tanikawa S."/>
            <person name="Fujita N."/>
            <person name="Harayama S."/>
        </authorList>
    </citation>
    <scope>NUCLEOTIDE SEQUENCE [LARGE SCALE GENOMIC DNA]</scope>
    <source>
        <strain evidence="4">PR4 / NBRC 100887</strain>
    </source>
</reference>
<evidence type="ECO:0000256" key="1">
    <source>
        <dbReference type="SAM" id="MobiDB-lite"/>
    </source>
</evidence>
<feature type="domain" description="DNA primase/polymerase bifunctional N-terminal" evidence="2">
    <location>
        <begin position="26"/>
        <end position="174"/>
    </location>
</feature>
<dbReference type="EMBL" id="AP008957">
    <property type="protein sequence ID" value="BAH34042.1"/>
    <property type="molecule type" value="Genomic_DNA"/>
</dbReference>
<evidence type="ECO:0000313" key="4">
    <source>
        <dbReference type="Proteomes" id="UP000002204"/>
    </source>
</evidence>
<accession>C1A0A7</accession>
<dbReference type="SMART" id="SM00943">
    <property type="entry name" value="Prim-Pol"/>
    <property type="match status" value="1"/>
</dbReference>
<dbReference type="HOGENOM" id="CLU_959344_0_0_11"/>
<organism evidence="3 4">
    <name type="scientific">Rhodococcus erythropolis (strain PR4 / NBRC 100887)</name>
    <dbReference type="NCBI Taxonomy" id="234621"/>
    <lineage>
        <taxon>Bacteria</taxon>
        <taxon>Bacillati</taxon>
        <taxon>Actinomycetota</taxon>
        <taxon>Actinomycetes</taxon>
        <taxon>Mycobacteriales</taxon>
        <taxon>Nocardiaceae</taxon>
        <taxon>Rhodococcus</taxon>
        <taxon>Rhodococcus erythropolis group</taxon>
    </lineage>
</organism>
<dbReference type="KEGG" id="rer:RER_33340"/>
<dbReference type="Pfam" id="PF09250">
    <property type="entry name" value="Prim-Pol"/>
    <property type="match status" value="1"/>
</dbReference>
<dbReference type="SUPFAM" id="SSF56747">
    <property type="entry name" value="Prim-pol domain"/>
    <property type="match status" value="1"/>
</dbReference>
<dbReference type="RefSeq" id="WP_020907912.1">
    <property type="nucleotide sequence ID" value="NC_012490.1"/>
</dbReference>
<protein>
    <recommendedName>
        <fullName evidence="2">DNA primase/polymerase bifunctional N-terminal domain-containing protein</fullName>
    </recommendedName>
</protein>
<evidence type="ECO:0000259" key="2">
    <source>
        <dbReference type="SMART" id="SM00943"/>
    </source>
</evidence>
<dbReference type="PATRIC" id="fig|234621.6.peg.3841"/>
<dbReference type="Proteomes" id="UP000002204">
    <property type="component" value="Chromosome"/>
</dbReference>
<gene>
    <name evidence="3" type="ordered locus">RER_33340</name>
</gene>
<feature type="compositionally biased region" description="Polar residues" evidence="1">
    <location>
        <begin position="1"/>
        <end position="10"/>
    </location>
</feature>
<proteinExistence type="predicted"/>
<sequence>MKSTARQAKSTPRLITPPAGPFAQHAPALAADGWSVFPLVPRDKVPFAGSHGHRDATTDRTQIEKWTRTHADGNIGLRPDVGMLVVDIDSAALLAPWMNERGLSLPPTRVVRTNRGSHYYYAHSSERPLLAAIPGVDLKTEKGFVLAPGSIHKSGRIYRVWRDLPIAELPAEWLKHIQRPEPKPRPPVVTRSGGPSVGTPGLQLVRLLAVKRPGDGRRSYYQFCIGAAYRDYGGSSDLVNRLRDMAVQIGLDPADVDRIAAWTADQYINTNDSLPPVDGVSNLDRSTLNA</sequence>
<dbReference type="AlphaFoldDB" id="C1A0A7"/>
<reference evidence="3 4" key="2">
    <citation type="journal article" date="2006" name="Environ. Microbiol.">
        <title>Sequence analysis of three plasmids harboured in Rhodococcus erythropolis strain PR4.</title>
        <authorList>
            <person name="Sekine M."/>
            <person name="Tanikawa S."/>
            <person name="Omata S."/>
            <person name="Saito M."/>
            <person name="Fujisawa T."/>
            <person name="Tsukatani N."/>
            <person name="Tajima T."/>
            <person name="Sekigawa T."/>
            <person name="Kosugi H."/>
            <person name="Matsuo Y."/>
            <person name="Nishiko R."/>
            <person name="Imamura K."/>
            <person name="Ito M."/>
            <person name="Narita H."/>
            <person name="Tago S."/>
            <person name="Fujita N."/>
            <person name="Harayama S."/>
        </authorList>
    </citation>
    <scope>NUCLEOTIDE SEQUENCE [LARGE SCALE GENOMIC DNA]</scope>
    <source>
        <strain evidence="4">PR4 / NBRC 100887</strain>
    </source>
</reference>
<evidence type="ECO:0000313" key="3">
    <source>
        <dbReference type="EMBL" id="BAH34042.1"/>
    </source>
</evidence>